<dbReference type="SUPFAM" id="SSF81606">
    <property type="entry name" value="PP2C-like"/>
    <property type="match status" value="1"/>
</dbReference>
<dbReference type="InterPro" id="IPR001932">
    <property type="entry name" value="PPM-type_phosphatase-like_dom"/>
</dbReference>
<dbReference type="SMART" id="SM00332">
    <property type="entry name" value="PP2Cc"/>
    <property type="match status" value="1"/>
</dbReference>
<dbReference type="InterPro" id="IPR018392">
    <property type="entry name" value="LysM"/>
</dbReference>
<gene>
    <name evidence="5" type="ORF">L21SP5_01200</name>
</gene>
<organism evidence="5 6">
    <name type="scientific">Salinivirga cyanobacteriivorans</name>
    <dbReference type="NCBI Taxonomy" id="1307839"/>
    <lineage>
        <taxon>Bacteria</taxon>
        <taxon>Pseudomonadati</taxon>
        <taxon>Bacteroidota</taxon>
        <taxon>Bacteroidia</taxon>
        <taxon>Bacteroidales</taxon>
        <taxon>Salinivirgaceae</taxon>
        <taxon>Salinivirga</taxon>
    </lineage>
</organism>
<dbReference type="PANTHER" id="PTHR33734">
    <property type="entry name" value="LYSM DOMAIN-CONTAINING GPI-ANCHORED PROTEIN 2"/>
    <property type="match status" value="1"/>
</dbReference>
<dbReference type="PANTHER" id="PTHR33734:SF22">
    <property type="entry name" value="MEMBRANE-BOUND LYTIC MUREIN TRANSGLYCOSYLASE D"/>
    <property type="match status" value="1"/>
</dbReference>
<dbReference type="Proteomes" id="UP000064893">
    <property type="component" value="Chromosome"/>
</dbReference>
<dbReference type="AlphaFoldDB" id="A0A0S2HXR9"/>
<keyword evidence="2" id="KW-0812">Transmembrane</keyword>
<dbReference type="Pfam" id="PF01476">
    <property type="entry name" value="LysM"/>
    <property type="match status" value="2"/>
</dbReference>
<dbReference type="OrthoDB" id="9801841at2"/>
<evidence type="ECO:0000256" key="2">
    <source>
        <dbReference type="SAM" id="Phobius"/>
    </source>
</evidence>
<dbReference type="InterPro" id="IPR036457">
    <property type="entry name" value="PPM-type-like_dom_sf"/>
</dbReference>
<dbReference type="SMART" id="SM00331">
    <property type="entry name" value="PP2C_SIG"/>
    <property type="match status" value="1"/>
</dbReference>
<feature type="region of interest" description="Disordered" evidence="1">
    <location>
        <begin position="305"/>
        <end position="339"/>
    </location>
</feature>
<dbReference type="PROSITE" id="PS51746">
    <property type="entry name" value="PPM_2"/>
    <property type="match status" value="1"/>
</dbReference>
<protein>
    <recommendedName>
        <fullName evidence="7">Protein-serine/threonine phosphatase</fullName>
    </recommendedName>
</protein>
<dbReference type="Gene3D" id="3.10.350.10">
    <property type="entry name" value="LysM domain"/>
    <property type="match status" value="2"/>
</dbReference>
<dbReference type="KEGG" id="blq:L21SP5_01200"/>
<dbReference type="Pfam" id="PF13672">
    <property type="entry name" value="PP2C_2"/>
    <property type="match status" value="1"/>
</dbReference>
<dbReference type="SUPFAM" id="SSF54106">
    <property type="entry name" value="LysM domain"/>
    <property type="match status" value="2"/>
</dbReference>
<dbReference type="STRING" id="1307839.L21SP5_01200"/>
<dbReference type="CDD" id="cd00118">
    <property type="entry name" value="LysM"/>
    <property type="match status" value="1"/>
</dbReference>
<accession>A0A0S2HXR9</accession>
<proteinExistence type="predicted"/>
<dbReference type="CDD" id="cd00143">
    <property type="entry name" value="PP2Cc"/>
    <property type="match status" value="1"/>
</dbReference>
<dbReference type="InterPro" id="IPR036779">
    <property type="entry name" value="LysM_dom_sf"/>
</dbReference>
<feature type="transmembrane region" description="Helical" evidence="2">
    <location>
        <begin position="277"/>
        <end position="299"/>
    </location>
</feature>
<dbReference type="Gene3D" id="3.60.40.10">
    <property type="entry name" value="PPM-type phosphatase domain"/>
    <property type="match status" value="1"/>
</dbReference>
<dbReference type="EMBL" id="CP013118">
    <property type="protein sequence ID" value="ALO14855.1"/>
    <property type="molecule type" value="Genomic_DNA"/>
</dbReference>
<feature type="compositionally biased region" description="Basic and acidic residues" evidence="1">
    <location>
        <begin position="318"/>
        <end position="339"/>
    </location>
</feature>
<feature type="domain" description="PPM-type phosphatase" evidence="3">
    <location>
        <begin position="10"/>
        <end position="249"/>
    </location>
</feature>
<evidence type="ECO:0000313" key="6">
    <source>
        <dbReference type="Proteomes" id="UP000064893"/>
    </source>
</evidence>
<name>A0A0S2HXR9_9BACT</name>
<keyword evidence="5" id="KW-0378">Hydrolase</keyword>
<evidence type="ECO:0000259" key="3">
    <source>
        <dbReference type="PROSITE" id="PS51746"/>
    </source>
</evidence>
<keyword evidence="2" id="KW-1133">Transmembrane helix</keyword>
<dbReference type="RefSeq" id="WP_057952368.1">
    <property type="nucleotide sequence ID" value="NZ_CP013118.1"/>
</dbReference>
<evidence type="ECO:0000256" key="1">
    <source>
        <dbReference type="SAM" id="MobiDB-lite"/>
    </source>
</evidence>
<dbReference type="PROSITE" id="PS51782">
    <property type="entry name" value="LYSM"/>
    <property type="match status" value="2"/>
</dbReference>
<reference evidence="5 6" key="1">
    <citation type="submission" date="2015-11" db="EMBL/GenBank/DDBJ databases">
        <title>Description and complete genome sequence of a novel strain predominating in hypersaline microbial mats and representing a new family of the Bacteriodetes phylum.</title>
        <authorList>
            <person name="Spring S."/>
            <person name="Bunk B."/>
            <person name="Sproer C."/>
            <person name="Klenk H.-P."/>
        </authorList>
    </citation>
    <scope>NUCLEOTIDE SEQUENCE [LARGE SCALE GENOMIC DNA]</scope>
    <source>
        <strain evidence="5 6">L21-Spi-D4</strain>
    </source>
</reference>
<keyword evidence="2" id="KW-0472">Membrane</keyword>
<keyword evidence="6" id="KW-1185">Reference proteome</keyword>
<feature type="domain" description="LysM" evidence="4">
    <location>
        <begin position="394"/>
        <end position="438"/>
    </location>
</feature>
<dbReference type="GO" id="GO:0016787">
    <property type="term" value="F:hydrolase activity"/>
    <property type="evidence" value="ECO:0007669"/>
    <property type="project" value="UniProtKB-KW"/>
</dbReference>
<evidence type="ECO:0000259" key="4">
    <source>
        <dbReference type="PROSITE" id="PS51782"/>
    </source>
</evidence>
<dbReference type="SMART" id="SM00257">
    <property type="entry name" value="LysM"/>
    <property type="match status" value="2"/>
</dbReference>
<evidence type="ECO:0008006" key="7">
    <source>
        <dbReference type="Google" id="ProtNLM"/>
    </source>
</evidence>
<feature type="domain" description="LysM" evidence="4">
    <location>
        <begin position="347"/>
        <end position="390"/>
    </location>
</feature>
<evidence type="ECO:0000313" key="5">
    <source>
        <dbReference type="EMBL" id="ALO14855.1"/>
    </source>
</evidence>
<sequence length="448" mass="50340">MGKEHSLTIKYKSISLIGSKARHNQDAYAEFQIPGGYGFAICDGINGKEGGGAIASKMAIESIKRQFRNTQFKNPQKALTNALTLANFQLHDHVQKNERFKGMGASCGIVLVIEELVYYAYIGNVRFYILRDNTIYRLTRDHTKAQTALAQNKINEEKLESDPGFYIADRALGFDKDVNFSVCKQPISMEEHDMLLLTSDGLFKELTENQIAEVVNDPDASVDFMATNLAQKADQAGASDNITLTLMHVFDPEKVPFTPETGEKTEIVEGKKGIPRAVWIVLGVIGLVALLYGISEIAFNHERVTTEQKPQKSVVDTQPKDTIKPARTKDLTKKKEKEPQGVKPEFIPYKIEKGDNFYRLGIRFNVTVQLLEKVNNVQAKRLRLGQRIRIPVKAIHKVEKGEMLSTIAEKYHTPVKDILKANKLDDADRLSEGMLLNIPLQYDDKISE</sequence>